<dbReference type="Proteomes" id="UP000824633">
    <property type="component" value="Chromosome"/>
</dbReference>
<keyword evidence="2" id="KW-1185">Reference proteome</keyword>
<evidence type="ECO:0000313" key="1">
    <source>
        <dbReference type="EMBL" id="BCZ47732.1"/>
    </source>
</evidence>
<name>A0ABM7T6T8_9CLOT</name>
<evidence type="ECO:0000313" key="2">
    <source>
        <dbReference type="Proteomes" id="UP000824633"/>
    </source>
</evidence>
<dbReference type="SUPFAM" id="SSF102705">
    <property type="entry name" value="NIF3 (NGG1p interacting factor 3)-like"/>
    <property type="match status" value="1"/>
</dbReference>
<dbReference type="PANTHER" id="PTHR41774:SF1">
    <property type="entry name" value="NGG1P INTERACTING FACTOR NIF3"/>
    <property type="match status" value="1"/>
</dbReference>
<proteinExistence type="predicted"/>
<dbReference type="EMBL" id="AP024849">
    <property type="protein sequence ID" value="BCZ47732.1"/>
    <property type="molecule type" value="Genomic_DNA"/>
</dbReference>
<dbReference type="InterPro" id="IPR036069">
    <property type="entry name" value="DUF34/NIF3_sf"/>
</dbReference>
<reference evidence="2" key="1">
    <citation type="submission" date="2021-07" db="EMBL/GenBank/DDBJ databases">
        <title>Complete genome sequencing of a Clostridium isolate.</title>
        <authorList>
            <person name="Ueki A."/>
            <person name="Tonouchi A."/>
        </authorList>
    </citation>
    <scope>NUCLEOTIDE SEQUENCE [LARGE SCALE GENOMIC DNA]</scope>
    <source>
        <strain evidence="2">C5S11</strain>
    </source>
</reference>
<dbReference type="PANTHER" id="PTHR41774">
    <property type="match status" value="1"/>
</dbReference>
<gene>
    <name evidence="1" type="ORF">psyc5s11_37990</name>
</gene>
<accession>A0ABM7T6T8</accession>
<dbReference type="RefSeq" id="WP_224034054.1">
    <property type="nucleotide sequence ID" value="NZ_AP024849.1"/>
</dbReference>
<sequence>MEFEEVKIEIYVPNEFIIPLRDGLNSIGACKVGNYDNCISVTQVSGYWRPLDGAKPYDGKVGEISEGVECKMEVRCKKEYIKQAIKVIKEIHPYEEVLFNIIPIINHLYI</sequence>
<dbReference type="InterPro" id="IPR015867">
    <property type="entry name" value="N-reg_PII/ATP_PRibTrfase_C"/>
</dbReference>
<protein>
    <submittedName>
        <fullName evidence="1">Cytochrome c biogenesis protein</fullName>
    </submittedName>
</protein>
<organism evidence="1 2">
    <name type="scientific">Clostridium gelidum</name>
    <dbReference type="NCBI Taxonomy" id="704125"/>
    <lineage>
        <taxon>Bacteria</taxon>
        <taxon>Bacillati</taxon>
        <taxon>Bacillota</taxon>
        <taxon>Clostridia</taxon>
        <taxon>Eubacteriales</taxon>
        <taxon>Clostridiaceae</taxon>
        <taxon>Clostridium</taxon>
    </lineage>
</organism>
<dbReference type="Gene3D" id="3.30.70.120">
    <property type="match status" value="1"/>
</dbReference>